<comment type="similarity">
    <text evidence="2">Belongs to the 5'-nucleotidase family.</text>
</comment>
<evidence type="ECO:0000256" key="2">
    <source>
        <dbReference type="RuleBase" id="RU362119"/>
    </source>
</evidence>
<dbReference type="GO" id="GO:0009166">
    <property type="term" value="P:nucleotide catabolic process"/>
    <property type="evidence" value="ECO:0007669"/>
    <property type="project" value="InterPro"/>
</dbReference>
<dbReference type="HOGENOM" id="CLU_005854_4_3_10"/>
<dbReference type="PATRIC" id="fig|742817.3.peg.3232"/>
<keyword evidence="2" id="KW-0378">Hydrolase</keyword>
<comment type="caution">
    <text evidence="5">The sequence shown here is derived from an EMBL/GenBank/DDBJ whole genome shotgun (WGS) entry which is preliminary data.</text>
</comment>
<dbReference type="PROSITE" id="PS51257">
    <property type="entry name" value="PROKAR_LIPOPROTEIN"/>
    <property type="match status" value="1"/>
</dbReference>
<feature type="chain" id="PRO_5005133567" description="5'-Nucleotidase C-terminal domain-containing protein" evidence="2">
    <location>
        <begin position="22"/>
        <end position="588"/>
    </location>
</feature>
<proteinExistence type="inferred from homology"/>
<evidence type="ECO:0000259" key="4">
    <source>
        <dbReference type="Pfam" id="PF02872"/>
    </source>
</evidence>
<dbReference type="eggNOG" id="COG0737">
    <property type="taxonomic scope" value="Bacteria"/>
</dbReference>
<dbReference type="Gene3D" id="3.90.780.10">
    <property type="entry name" value="5'-Nucleotidase, C-terminal domain"/>
    <property type="match status" value="1"/>
</dbReference>
<gene>
    <name evidence="5" type="ORF">HMPREF9449_03021</name>
</gene>
<dbReference type="GO" id="GO:0016787">
    <property type="term" value="F:hydrolase activity"/>
    <property type="evidence" value="ECO:0007669"/>
    <property type="project" value="UniProtKB-KW"/>
</dbReference>
<dbReference type="GeneID" id="98070539"/>
<dbReference type="AlphaFoldDB" id="H1DL85"/>
<dbReference type="PANTHER" id="PTHR11575">
    <property type="entry name" value="5'-NUCLEOTIDASE-RELATED"/>
    <property type="match status" value="1"/>
</dbReference>
<dbReference type="GO" id="GO:0030288">
    <property type="term" value="C:outer membrane-bounded periplasmic space"/>
    <property type="evidence" value="ECO:0007669"/>
    <property type="project" value="TreeGrafter"/>
</dbReference>
<dbReference type="SUPFAM" id="SSF56300">
    <property type="entry name" value="Metallo-dependent phosphatases"/>
    <property type="match status" value="1"/>
</dbReference>
<dbReference type="Pfam" id="PF00149">
    <property type="entry name" value="Metallophos"/>
    <property type="match status" value="1"/>
</dbReference>
<dbReference type="PANTHER" id="PTHR11575:SF6">
    <property type="entry name" value="2',3'-CYCLIC-NUCLEOTIDE 2'-PHOSPHODIESTERASE_3'-NUCLEOTIDASE"/>
    <property type="match status" value="1"/>
</dbReference>
<dbReference type="EMBL" id="ADMC01000034">
    <property type="protein sequence ID" value="EHP45176.1"/>
    <property type="molecule type" value="Genomic_DNA"/>
</dbReference>
<evidence type="ECO:0000313" key="5">
    <source>
        <dbReference type="EMBL" id="EHP45176.1"/>
    </source>
</evidence>
<dbReference type="InterPro" id="IPR004843">
    <property type="entry name" value="Calcineurin-like_PHP"/>
</dbReference>
<keyword evidence="1 2" id="KW-0732">Signal</keyword>
<dbReference type="InterPro" id="IPR036907">
    <property type="entry name" value="5'-Nucleotdase_C_sf"/>
</dbReference>
<name>H1DL85_9BACT</name>
<dbReference type="InterPro" id="IPR029052">
    <property type="entry name" value="Metallo-depent_PP-like"/>
</dbReference>
<dbReference type="InterPro" id="IPR006179">
    <property type="entry name" value="5_nucleotidase/apyrase"/>
</dbReference>
<dbReference type="SUPFAM" id="SSF55816">
    <property type="entry name" value="5'-nucleotidase (syn. UDP-sugar hydrolase), C-terminal domain"/>
    <property type="match status" value="1"/>
</dbReference>
<sequence length="588" mass="66756">MKLNFWKLLPGLILLVSLALSCDSKPEKVALTIYCTSDVHGTIFDYDLKRNRESRSSLANVSYYIKAARAKDSTAVLLLDNGDFLQGQPTNYYYNFVDTSGINLTAQVMNYLKYDAASVGNHDIEAGHPVYDKVVKELNFPWLSANTVRESTGEPYFKPYTVLYRKGIKIAIVGMTTPGIYKWLPKKLWEGMEFKDMIETAQYWVSKIQKEEQPDLLIGLFHAGFDYNYAGENAHTPRNENAGVLVAQQVEGFDLVILGHDHQEKQMEVIDKGGHKVVILDPKSHSTYLGKIEVELSRKGKQYAKKITTELIPLAEVPKDSTYLAYFAPERNKVKNYIGGEIGEFRETLSGRDGIFGPSAFTDFIHNAQLTATGADVSFSTVLQMDALIEKGTVTIRDMFNLYSYENGLYIMAFTGKEIGQYLEYAYGLQYNTMTSDRDHLLRFKTDSAGKLIKNNRGKYVLATDFFNYSCAAGIKYTVDVTKPKGKRVEIHSMSDGSLFDENRTYQVAINSYRGNGGGGHLSMGLGWSKAEMEARVIKIMPKDVRYYLMEYILEKKVLNPQCRNDWKVIPAQWFKKGKERDYQLIYE</sequence>
<dbReference type="GO" id="GO:0000166">
    <property type="term" value="F:nucleotide binding"/>
    <property type="evidence" value="ECO:0007669"/>
    <property type="project" value="UniProtKB-KW"/>
</dbReference>
<evidence type="ECO:0000256" key="1">
    <source>
        <dbReference type="ARBA" id="ARBA00022729"/>
    </source>
</evidence>
<dbReference type="RefSeq" id="WP_009138164.1">
    <property type="nucleotide sequence ID" value="NZ_JH594598.1"/>
</dbReference>
<keyword evidence="6" id="KW-1185">Reference proteome</keyword>
<reference evidence="5 6" key="1">
    <citation type="submission" date="2012-01" db="EMBL/GenBank/DDBJ databases">
        <title>The Genome Sequence of Odoribacter laneus YIT 12061.</title>
        <authorList>
            <consortium name="The Broad Institute Genome Sequencing Platform"/>
            <person name="Earl A."/>
            <person name="Ward D."/>
            <person name="Feldgarden M."/>
            <person name="Gevers D."/>
            <person name="Morotomi M."/>
            <person name="Young S.K."/>
            <person name="Zeng Q."/>
            <person name="Gargeya S."/>
            <person name="Fitzgerald M."/>
            <person name="Haas B."/>
            <person name="Abouelleil A."/>
            <person name="Alvarado L."/>
            <person name="Arachchi H.M."/>
            <person name="Berlin A."/>
            <person name="Chapman S.B."/>
            <person name="Gearin G."/>
            <person name="Goldberg J."/>
            <person name="Griggs A."/>
            <person name="Gujja S."/>
            <person name="Hansen M."/>
            <person name="Heiman D."/>
            <person name="Howarth C."/>
            <person name="Larimer J."/>
            <person name="Lui A."/>
            <person name="MacDonald P.J.P."/>
            <person name="McCowen C."/>
            <person name="Montmayeur A."/>
            <person name="Murphy C."/>
            <person name="Neiman D."/>
            <person name="Pearson M."/>
            <person name="Priest M."/>
            <person name="Roberts A."/>
            <person name="Saif S."/>
            <person name="Shea T."/>
            <person name="Sisk P."/>
            <person name="Stolte C."/>
            <person name="Sykes S."/>
            <person name="Wortman J."/>
            <person name="Nusbaum C."/>
            <person name="Birren B."/>
        </authorList>
    </citation>
    <scope>NUCLEOTIDE SEQUENCE [LARGE SCALE GENOMIC DNA]</scope>
    <source>
        <strain evidence="5 6">YIT 12061</strain>
    </source>
</reference>
<dbReference type="InterPro" id="IPR008334">
    <property type="entry name" value="5'-Nucleotdase_C"/>
</dbReference>
<evidence type="ECO:0000259" key="3">
    <source>
        <dbReference type="Pfam" id="PF00149"/>
    </source>
</evidence>
<dbReference type="PRINTS" id="PR01607">
    <property type="entry name" value="APYRASEFAMLY"/>
</dbReference>
<dbReference type="Pfam" id="PF02872">
    <property type="entry name" value="5_nucleotid_C"/>
    <property type="match status" value="1"/>
</dbReference>
<feature type="domain" description="Calcineurin-like phosphoesterase" evidence="3">
    <location>
        <begin position="32"/>
        <end position="263"/>
    </location>
</feature>
<organism evidence="5 6">
    <name type="scientific">Odoribacter laneus YIT 12061</name>
    <dbReference type="NCBI Taxonomy" id="742817"/>
    <lineage>
        <taxon>Bacteria</taxon>
        <taxon>Pseudomonadati</taxon>
        <taxon>Bacteroidota</taxon>
        <taxon>Bacteroidia</taxon>
        <taxon>Bacteroidales</taxon>
        <taxon>Odoribacteraceae</taxon>
        <taxon>Odoribacter</taxon>
    </lineage>
</organism>
<dbReference type="Gene3D" id="3.60.21.10">
    <property type="match status" value="1"/>
</dbReference>
<dbReference type="Proteomes" id="UP000004892">
    <property type="component" value="Unassembled WGS sequence"/>
</dbReference>
<protein>
    <recommendedName>
        <fullName evidence="7">5'-Nucleotidase C-terminal domain-containing protein</fullName>
    </recommendedName>
</protein>
<accession>H1DL85</accession>
<keyword evidence="2" id="KW-0547">Nucleotide-binding</keyword>
<feature type="signal peptide" evidence="2">
    <location>
        <begin position="1"/>
        <end position="21"/>
    </location>
</feature>
<dbReference type="STRING" id="742817.HMPREF9449_03021"/>
<evidence type="ECO:0000313" key="6">
    <source>
        <dbReference type="Proteomes" id="UP000004892"/>
    </source>
</evidence>
<evidence type="ECO:0008006" key="7">
    <source>
        <dbReference type="Google" id="ProtNLM"/>
    </source>
</evidence>
<feature type="domain" description="5'-Nucleotidase C-terminal" evidence="4">
    <location>
        <begin position="348"/>
        <end position="520"/>
    </location>
</feature>